<dbReference type="EMBL" id="JBFOLK010000005">
    <property type="protein sequence ID" value="KAL2513348.1"/>
    <property type="molecule type" value="Genomic_DNA"/>
</dbReference>
<feature type="region of interest" description="Disordered" evidence="1">
    <location>
        <begin position="1"/>
        <end position="27"/>
    </location>
</feature>
<evidence type="ECO:0000256" key="1">
    <source>
        <dbReference type="SAM" id="MobiDB-lite"/>
    </source>
</evidence>
<comment type="caution">
    <text evidence="2">The sequence shown here is derived from an EMBL/GenBank/DDBJ whole genome shotgun (WGS) entry which is preliminary data.</text>
</comment>
<sequence>MSTGVVEESVIGRSGEEASPPISPSMEGVLPIRGVDADTGEVSLNGWGQMVGGLYLWFRHSFRMEMPLHVFQTMYQPRKLPKKKGKDEEPGCGKSRGSWVTGSWQRVDDDLEPDLDVPSVYRIANALPRCELSREIVDVLRSIYQARLRPEDTGSS</sequence>
<gene>
    <name evidence="2" type="ORF">Adt_18948</name>
</gene>
<protein>
    <submittedName>
        <fullName evidence="2">Uncharacterized protein</fullName>
    </submittedName>
</protein>
<organism evidence="2 3">
    <name type="scientific">Abeliophyllum distichum</name>
    <dbReference type="NCBI Taxonomy" id="126358"/>
    <lineage>
        <taxon>Eukaryota</taxon>
        <taxon>Viridiplantae</taxon>
        <taxon>Streptophyta</taxon>
        <taxon>Embryophyta</taxon>
        <taxon>Tracheophyta</taxon>
        <taxon>Spermatophyta</taxon>
        <taxon>Magnoliopsida</taxon>
        <taxon>eudicotyledons</taxon>
        <taxon>Gunneridae</taxon>
        <taxon>Pentapetalae</taxon>
        <taxon>asterids</taxon>
        <taxon>lamiids</taxon>
        <taxon>Lamiales</taxon>
        <taxon>Oleaceae</taxon>
        <taxon>Forsythieae</taxon>
        <taxon>Abeliophyllum</taxon>
    </lineage>
</organism>
<accession>A0ABD1TLB8</accession>
<dbReference type="Proteomes" id="UP001604336">
    <property type="component" value="Unassembled WGS sequence"/>
</dbReference>
<evidence type="ECO:0000313" key="3">
    <source>
        <dbReference type="Proteomes" id="UP001604336"/>
    </source>
</evidence>
<dbReference type="AlphaFoldDB" id="A0ABD1TLB8"/>
<keyword evidence="3" id="KW-1185">Reference proteome</keyword>
<feature type="region of interest" description="Disordered" evidence="1">
    <location>
        <begin position="79"/>
        <end position="105"/>
    </location>
</feature>
<evidence type="ECO:0000313" key="2">
    <source>
        <dbReference type="EMBL" id="KAL2513348.1"/>
    </source>
</evidence>
<proteinExistence type="predicted"/>
<name>A0ABD1TLB8_9LAMI</name>
<reference evidence="3" key="1">
    <citation type="submission" date="2024-07" db="EMBL/GenBank/DDBJ databases">
        <title>Two chromosome-level genome assemblies of Korean endemic species Abeliophyllum distichum and Forsythia ovata (Oleaceae).</title>
        <authorList>
            <person name="Jang H."/>
        </authorList>
    </citation>
    <scope>NUCLEOTIDE SEQUENCE [LARGE SCALE GENOMIC DNA]</scope>
</reference>